<dbReference type="InterPro" id="IPR023459">
    <property type="entry name" value="Tscrpt_elong_fac_GreA/B_fam"/>
</dbReference>
<proteinExistence type="predicted"/>
<dbReference type="Proteomes" id="UP001317532">
    <property type="component" value="Chromosome"/>
</dbReference>
<evidence type="ECO:0000259" key="2">
    <source>
        <dbReference type="Pfam" id="PF01272"/>
    </source>
</evidence>
<evidence type="ECO:0000256" key="1">
    <source>
        <dbReference type="SAM" id="MobiDB-lite"/>
    </source>
</evidence>
<dbReference type="KEGG" id="vab:WPS_25960"/>
<dbReference type="SUPFAM" id="SSF54534">
    <property type="entry name" value="FKBP-like"/>
    <property type="match status" value="1"/>
</dbReference>
<dbReference type="RefSeq" id="WP_317994921.1">
    <property type="nucleotide sequence ID" value="NZ_AP025523.1"/>
</dbReference>
<feature type="region of interest" description="Disordered" evidence="1">
    <location>
        <begin position="1"/>
        <end position="25"/>
    </location>
</feature>
<sequence>MSRAFTKERDDAPQPEPVLRKRVEELPARPDDLRVVGPGAHVVVEGVDAEPRTFTIAGYDETDLAAQRIGIDSPLAQALLGKRAGNRVVWHRPAGDRTLRIARVEYD</sequence>
<dbReference type="InterPro" id="IPR036953">
    <property type="entry name" value="GreA/GreB_C_sf"/>
</dbReference>
<keyword evidence="4" id="KW-1185">Reference proteome</keyword>
<feature type="domain" description="Transcription elongation factor GreA/GreB C-terminal" evidence="2">
    <location>
        <begin position="35"/>
        <end position="106"/>
    </location>
</feature>
<dbReference type="InterPro" id="IPR001437">
    <property type="entry name" value="Tscrpt_elong_fac_GreA/B_C"/>
</dbReference>
<dbReference type="GO" id="GO:0070063">
    <property type="term" value="F:RNA polymerase binding"/>
    <property type="evidence" value="ECO:0007669"/>
    <property type="project" value="InterPro"/>
</dbReference>
<gene>
    <name evidence="3" type="ORF">WPS_25960</name>
</gene>
<dbReference type="Pfam" id="PF01272">
    <property type="entry name" value="GreA_GreB"/>
    <property type="match status" value="1"/>
</dbReference>
<dbReference type="GO" id="GO:0003677">
    <property type="term" value="F:DNA binding"/>
    <property type="evidence" value="ECO:0007669"/>
    <property type="project" value="InterPro"/>
</dbReference>
<evidence type="ECO:0000313" key="3">
    <source>
        <dbReference type="EMBL" id="BDE07320.1"/>
    </source>
</evidence>
<dbReference type="PANTHER" id="PTHR30437:SF4">
    <property type="entry name" value="TRANSCRIPTION ELONGATION FACTOR GREA"/>
    <property type="match status" value="1"/>
</dbReference>
<name>A0AAN2CA62_UNVUL</name>
<dbReference type="AlphaFoldDB" id="A0AAN2CA62"/>
<dbReference type="GO" id="GO:0006354">
    <property type="term" value="P:DNA-templated transcription elongation"/>
    <property type="evidence" value="ECO:0007669"/>
    <property type="project" value="TreeGrafter"/>
</dbReference>
<accession>A0AAN2CA62</accession>
<evidence type="ECO:0000313" key="4">
    <source>
        <dbReference type="Proteomes" id="UP001317532"/>
    </source>
</evidence>
<protein>
    <recommendedName>
        <fullName evidence="2">Transcription elongation factor GreA/GreB C-terminal domain-containing protein</fullName>
    </recommendedName>
</protein>
<dbReference type="GO" id="GO:0032784">
    <property type="term" value="P:regulation of DNA-templated transcription elongation"/>
    <property type="evidence" value="ECO:0007669"/>
    <property type="project" value="InterPro"/>
</dbReference>
<dbReference type="Gene3D" id="3.10.50.30">
    <property type="entry name" value="Transcription elongation factor, GreA/GreB, C-terminal domain"/>
    <property type="match status" value="1"/>
</dbReference>
<reference evidence="3 4" key="1">
    <citation type="journal article" date="2022" name="ISME Commun">
        <title>Vulcanimicrobium alpinus gen. nov. sp. nov., the first cultivated representative of the candidate phylum 'Eremiobacterota', is a metabolically versatile aerobic anoxygenic phototroph.</title>
        <authorList>
            <person name="Yabe S."/>
            <person name="Muto K."/>
            <person name="Abe K."/>
            <person name="Yokota A."/>
            <person name="Staudigel H."/>
            <person name="Tebo B.M."/>
        </authorList>
    </citation>
    <scope>NUCLEOTIDE SEQUENCE [LARGE SCALE GENOMIC DNA]</scope>
    <source>
        <strain evidence="3 4">WC8-2</strain>
    </source>
</reference>
<dbReference type="EMBL" id="AP025523">
    <property type="protein sequence ID" value="BDE07320.1"/>
    <property type="molecule type" value="Genomic_DNA"/>
</dbReference>
<organism evidence="3 4">
    <name type="scientific">Vulcanimicrobium alpinum</name>
    <dbReference type="NCBI Taxonomy" id="3016050"/>
    <lineage>
        <taxon>Bacteria</taxon>
        <taxon>Bacillati</taxon>
        <taxon>Vulcanimicrobiota</taxon>
        <taxon>Vulcanimicrobiia</taxon>
        <taxon>Vulcanimicrobiales</taxon>
        <taxon>Vulcanimicrobiaceae</taxon>
        <taxon>Vulcanimicrobium</taxon>
    </lineage>
</organism>
<dbReference type="PANTHER" id="PTHR30437">
    <property type="entry name" value="TRANSCRIPTION ELONGATION FACTOR GREA"/>
    <property type="match status" value="1"/>
</dbReference>